<keyword evidence="3 8" id="KW-0853">WD repeat</keyword>
<keyword evidence="4" id="KW-0819">tRNA processing</keyword>
<evidence type="ECO:0000256" key="1">
    <source>
        <dbReference type="ARBA" id="ARBA00004496"/>
    </source>
</evidence>
<dbReference type="PROSITE" id="PS50294">
    <property type="entry name" value="WD_REPEATS_REGION"/>
    <property type="match status" value="1"/>
</dbReference>
<dbReference type="GO" id="GO:0005737">
    <property type="term" value="C:cytoplasm"/>
    <property type="evidence" value="ECO:0007669"/>
    <property type="project" value="UniProtKB-SubCell"/>
</dbReference>
<evidence type="ECO:0000256" key="9">
    <source>
        <dbReference type="SAM" id="Coils"/>
    </source>
</evidence>
<feature type="region of interest" description="Disordered" evidence="10">
    <location>
        <begin position="823"/>
        <end position="843"/>
    </location>
</feature>
<evidence type="ECO:0000313" key="11">
    <source>
        <dbReference type="Proteomes" id="UP000694843"/>
    </source>
</evidence>
<reference evidence="12" key="1">
    <citation type="submission" date="2025-08" db="UniProtKB">
        <authorList>
            <consortium name="RefSeq"/>
        </authorList>
    </citation>
    <scope>IDENTIFICATION</scope>
    <source>
        <tissue evidence="12">Whole organism</tissue>
    </source>
</reference>
<feature type="repeat" description="WD" evidence="8">
    <location>
        <begin position="345"/>
        <end position="379"/>
    </location>
</feature>
<evidence type="ECO:0000256" key="7">
    <source>
        <dbReference type="ARBA" id="ARBA00040154"/>
    </source>
</evidence>
<dbReference type="PANTHER" id="PTHR14344:SF3">
    <property type="entry name" value="WD REPEAT-CONTAINING PROTEIN 6"/>
    <property type="match status" value="1"/>
</dbReference>
<evidence type="ECO:0000256" key="3">
    <source>
        <dbReference type="ARBA" id="ARBA00022574"/>
    </source>
</evidence>
<evidence type="ECO:0000256" key="6">
    <source>
        <dbReference type="ARBA" id="ARBA00038255"/>
    </source>
</evidence>
<feature type="region of interest" description="Disordered" evidence="10">
    <location>
        <begin position="659"/>
        <end position="682"/>
    </location>
</feature>
<dbReference type="SUPFAM" id="SSF50998">
    <property type="entry name" value="Quinoprotein alcohol dehydrogenase-like"/>
    <property type="match status" value="1"/>
</dbReference>
<evidence type="ECO:0000256" key="8">
    <source>
        <dbReference type="PROSITE-ProRule" id="PRU00221"/>
    </source>
</evidence>
<dbReference type="GO" id="GO:0030488">
    <property type="term" value="P:tRNA methylation"/>
    <property type="evidence" value="ECO:0007669"/>
    <property type="project" value="TreeGrafter"/>
</dbReference>
<dbReference type="Pfam" id="PF00400">
    <property type="entry name" value="WD40"/>
    <property type="match status" value="2"/>
</dbReference>
<gene>
    <name evidence="12" type="primary">LOC108672200</name>
</gene>
<feature type="compositionally biased region" description="Polar residues" evidence="10">
    <location>
        <begin position="659"/>
        <end position="673"/>
    </location>
</feature>
<organism evidence="11 12">
    <name type="scientific">Hyalella azteca</name>
    <name type="common">Amphipod</name>
    <dbReference type="NCBI Taxonomy" id="294128"/>
    <lineage>
        <taxon>Eukaryota</taxon>
        <taxon>Metazoa</taxon>
        <taxon>Ecdysozoa</taxon>
        <taxon>Arthropoda</taxon>
        <taxon>Crustacea</taxon>
        <taxon>Multicrustacea</taxon>
        <taxon>Malacostraca</taxon>
        <taxon>Eumalacostraca</taxon>
        <taxon>Peracarida</taxon>
        <taxon>Amphipoda</taxon>
        <taxon>Senticaudata</taxon>
        <taxon>Talitrida</taxon>
        <taxon>Talitroidea</taxon>
        <taxon>Hyalellidae</taxon>
        <taxon>Hyalella</taxon>
    </lineage>
</organism>
<evidence type="ECO:0000256" key="2">
    <source>
        <dbReference type="ARBA" id="ARBA00022490"/>
    </source>
</evidence>
<dbReference type="KEGG" id="hazt:108672200"/>
<dbReference type="Proteomes" id="UP000694843">
    <property type="component" value="Unplaced"/>
</dbReference>
<dbReference type="PROSITE" id="PS50082">
    <property type="entry name" value="WD_REPEATS_2"/>
    <property type="match status" value="1"/>
</dbReference>
<evidence type="ECO:0000256" key="4">
    <source>
        <dbReference type="ARBA" id="ARBA00022694"/>
    </source>
</evidence>
<comment type="similarity">
    <text evidence="6">Belongs to the WD repeat WDR6 family.</text>
</comment>
<dbReference type="RefSeq" id="XP_018015322.1">
    <property type="nucleotide sequence ID" value="XM_018159833.2"/>
</dbReference>
<proteinExistence type="inferred from homology"/>
<keyword evidence="2" id="KW-0963">Cytoplasm</keyword>
<keyword evidence="5" id="KW-0677">Repeat</keyword>
<dbReference type="InterPro" id="IPR036322">
    <property type="entry name" value="WD40_repeat_dom_sf"/>
</dbReference>
<sequence length="1855" mass="203518">MLAEIVCQFVIMLFQQKNLSTQISALCSLNQQIVLVGEGQYVLVYTSLSKQLLQKIKVFTKVSVHGFSTSTQPHGCGGSAVLVWGQRCFRVLHLDEHGQCCVILPEQVAEDWIISGCWLHSSPMATKELIAHKQEGCNYSKCPSDVKLPQCKKLELNAVDMNFQKFILMTAHSSSLIYAMHSQCITVKAFDAPETAYQALERREIELYCSSSSDEVRHPPIESGNSPTNIDHETVKLYAVTLIDRVQCSDKCILFSGCIIAESNLCGEAARVCNASDENISREQDENYSDFVIDKSSQNTAEAGSVSPWNSYSWVCVGGTVMGYLIIWGAHGTPQGSEVTPWHILQVHKGVVFSVAWNPQARLLTTTSDDRLVKTWSVQDTCSPQPPSLYLNNSCCNRDFISSNNSETCSQTSPEISLHKENNLSRERTTFNSLELLTPIETFGSIASKASPAIKNITNHSGNNEIEFRERNESGLESNEVEANLIQQVDTGPNSLVTKTSTSKTSKILAEKSNCWRRCKVQPTLSCPGHDARVWRSCVVQCDEQQYVVSTGEDSRVCVWSNCGDLVRAWIAHEGASVWCVVTQSLVITKNEPPVLVLITGGGDGAVKLWPLKQLVEKRDSFSPTSYPWNDVNFNRVVQDSKKLIKTQRESKLTYEKQTFPSSSGTRKCSVSHSPAPDDVGENAVSIASNVPLVPEENTQSLAGSSDVNIEAGNDLFDFKTSESHPPPSCKKAVLSDCNSKPNDSFVRCLALVESSHCVLTLDNGQVWLWKLPMNKNAQNFQLNEHGCNLGMPKSSSQSQNSFHQSFGASNILATTMHSSCHLQNSPNLANSQKENPLKSDQVSTGFELLSSTSQHLIENDDGSRESSSVFKTHEKIPENEEIQKSSITLNCHEEVAADGSAWRLVAEDRERLGGYTTVAVAPATATVAVCGLHGDVFVWRDILRAEALTPLLLHAAQAKVVWCAWLSDVTLLLSLSTGRLLLCSLNLLELQLLTSFELPASKQRWCTAAALLSVPPRQPGEEGVCSEALLVGDRSGSIHVFNMHSPNPVGTAKSVHGSGGVTSVRAHPSTATGTLAVSSGRDGWLRYWRCSQSAANTSVQLTALSATRHGGATWVAAVVPWHGDVLVLSFREVHLEVWSSEARAEVARVSCGGGHRAWDIGITAACGTQHQHEYQQKQLQQQEQQQQAQQQQKEQLVVVFLKEGLPRCSYVPLCRGLEPLRVGISSKATLCGAVLHSLSGNAVVAVAGEDNKLQLLHFTPSGDRRQLLSINSHISAIRCLSVIKPRQQEKRISDFPGTCVLDPLKTDTLDPLKSQSEEIPVQEQNRTICGSEIPVNKTTSIGEESGNSVWFITGGGRAQLKIWQCSRQSLIASYECDYPVCSSKGKTRLRKQDESKESMTRIPAESRGSIVMAQADAGGRPEVIQDDKALQTFFYDFPASRDMPCLSDIARRCSGAEPRTAGSLRGAGLECSEVLNHQIFQDRPSSWRQKHVQVDAEVRHMACSGMWLSDATAIIAIASSDGSLRIFRLHDARGSPALDELFVFQWPRCLLLVDIDLLHQDTNGVNTWALIHVTDTAGQLLCCSIKDISSAAEGIELNSVELIDKFSIHKMGINAMDILVLDEHLVMNLHLQATSRVELLVTGGDDNTIVVSRLSVTCDQLGQGPETKDELVNSVSQRLHARLDRLGHAVRHSSQITGVSWLSRDSFISSSVDQRLILWKINGDVWSDSVTLVAVRSVFSAVADIHGVLVWPHVISDDHSEIISKTKLDLPHVTPPVLNPTGNSPNSDVKTREDGLSTPTLCVDKCQDHITADNIHLNTLSQDLGIDVRNCLHRIMVYGTGCELWDLKIPNVEV</sequence>
<dbReference type="GeneID" id="108672200"/>
<dbReference type="SUPFAM" id="SSF50978">
    <property type="entry name" value="WD40 repeat-like"/>
    <property type="match status" value="3"/>
</dbReference>
<feature type="coiled-coil region" evidence="9">
    <location>
        <begin position="1173"/>
        <end position="1200"/>
    </location>
</feature>
<name>A0A8B7NNP8_HYAAZ</name>
<dbReference type="Gene3D" id="2.130.10.10">
    <property type="entry name" value="YVTN repeat-like/Quinoprotein amine dehydrogenase"/>
    <property type="match status" value="4"/>
</dbReference>
<accession>A0A8B7NNP8</accession>
<dbReference type="InterPro" id="IPR001680">
    <property type="entry name" value="WD40_rpt"/>
</dbReference>
<protein>
    <recommendedName>
        <fullName evidence="7">tRNA (34-2'-O)-methyltransferase regulator WDR6</fullName>
    </recommendedName>
</protein>
<dbReference type="InterPro" id="IPR051973">
    <property type="entry name" value="tRNA_Anticodon_Mtase-Reg"/>
</dbReference>
<dbReference type="PANTHER" id="PTHR14344">
    <property type="entry name" value="WD REPEAT PROTEIN"/>
    <property type="match status" value="1"/>
</dbReference>
<dbReference type="OrthoDB" id="5594999at2759"/>
<keyword evidence="11" id="KW-1185">Reference proteome</keyword>
<dbReference type="InterPro" id="IPR011047">
    <property type="entry name" value="Quinoprotein_ADH-like_sf"/>
</dbReference>
<dbReference type="SMART" id="SM00320">
    <property type="entry name" value="WD40"/>
    <property type="match status" value="10"/>
</dbReference>
<evidence type="ECO:0000313" key="12">
    <source>
        <dbReference type="RefSeq" id="XP_018015322.1"/>
    </source>
</evidence>
<evidence type="ECO:0000256" key="10">
    <source>
        <dbReference type="SAM" id="MobiDB-lite"/>
    </source>
</evidence>
<comment type="subcellular location">
    <subcellularLocation>
        <location evidence="1">Cytoplasm</location>
    </subcellularLocation>
</comment>
<dbReference type="InterPro" id="IPR015943">
    <property type="entry name" value="WD40/YVTN_repeat-like_dom_sf"/>
</dbReference>
<keyword evidence="9" id="KW-0175">Coiled coil</keyword>
<evidence type="ECO:0000256" key="5">
    <source>
        <dbReference type="ARBA" id="ARBA00022737"/>
    </source>
</evidence>